<name>A0A221SVA1_9DEIO</name>
<dbReference type="STRING" id="317577.GCA_000419625_02780"/>
<reference evidence="1 2" key="1">
    <citation type="submission" date="2017-05" db="EMBL/GenBank/DDBJ databases">
        <title>The complete genome sequence of Deinococcus ficus isolated from the rhizosphere of the Ficus religiosa L. in Taiwan.</title>
        <authorList>
            <person name="Wu K.-M."/>
            <person name="Liao T.-L."/>
            <person name="Liu Y.-M."/>
            <person name="Young C.-C."/>
            <person name="Tsai S.-F."/>
        </authorList>
    </citation>
    <scope>NUCLEOTIDE SEQUENCE [LARGE SCALE GENOMIC DNA]</scope>
    <source>
        <strain evidence="1 2">CC-FR2-10</strain>
    </source>
</reference>
<sequence length="128" mass="13239">MLVALLAGPALAGTQPVPVTPALRAEVNRHALAMTGRPCESVGGVAQVTAERTPGDPGEAAFAQAIRALVDVNETLAAAQGAGFTLFTDFVREAHAVSDGAFTRTERRADGVYEFGCRLRAAPPAQPL</sequence>
<organism evidence="1 2">
    <name type="scientific">Deinococcus ficus</name>
    <dbReference type="NCBI Taxonomy" id="317577"/>
    <lineage>
        <taxon>Bacteria</taxon>
        <taxon>Thermotogati</taxon>
        <taxon>Deinococcota</taxon>
        <taxon>Deinococci</taxon>
        <taxon>Deinococcales</taxon>
        <taxon>Deinococcaceae</taxon>
        <taxon>Deinococcus</taxon>
    </lineage>
</organism>
<protein>
    <submittedName>
        <fullName evidence="1">Uncharacterized protein</fullName>
    </submittedName>
</protein>
<evidence type="ECO:0000313" key="2">
    <source>
        <dbReference type="Proteomes" id="UP000259030"/>
    </source>
</evidence>
<gene>
    <name evidence="1" type="ORF">DFI_05755</name>
</gene>
<evidence type="ECO:0000313" key="1">
    <source>
        <dbReference type="EMBL" id="ASN80567.1"/>
    </source>
</evidence>
<dbReference type="Proteomes" id="UP000259030">
    <property type="component" value="Chromosome"/>
</dbReference>
<proteinExistence type="predicted"/>
<keyword evidence="2" id="KW-1185">Reference proteome</keyword>
<accession>A0A221SVA1</accession>
<dbReference type="AlphaFoldDB" id="A0A221SVA1"/>
<dbReference type="KEGG" id="dfc:DFI_05755"/>
<dbReference type="EMBL" id="CP021081">
    <property type="protein sequence ID" value="ASN80567.1"/>
    <property type="molecule type" value="Genomic_DNA"/>
</dbReference>